<dbReference type="STRING" id="587909.SAMN05421810_101746"/>
<sequence>MSDSAVQTPARRTAVLALGTFAAGTSGYVVAGLLPALSTELAVSPAAAAQLVTAFAIAYAVGSPLLAAATGRWERRKLLVAALLVMALGNALAAVLPGYAALFGARMVTAAGAALYTPVASAVAGVLNPPERRGRAVAIVFGGLTVATVLGVPLGSLLSQYLGYRWVFALVAVFSVVAATAVHVAVPRVAAPPPVRLAERFAVARDPRALALLATTVLGVLAAFSVYTFIAPVLGATAGIGGTALSVLLFCYGVGGALGNVLGGVATDRWGARRPLLVVIAALTVVLAALPAVATTPVGAGVLLFVWGVGTWSFNPPMQHRLIELSPGAGGLLLSLNASAIYLGVGLSGVVGGLVLGHGGPLLLPEVAALLTAASGVVVLLFGWRARVATPAVP</sequence>
<dbReference type="GO" id="GO:0022857">
    <property type="term" value="F:transmembrane transporter activity"/>
    <property type="evidence" value="ECO:0007669"/>
    <property type="project" value="InterPro"/>
</dbReference>
<feature type="transmembrane region" description="Helical" evidence="6">
    <location>
        <begin position="329"/>
        <end position="356"/>
    </location>
</feature>
<reference evidence="9" key="1">
    <citation type="submission" date="2016-10" db="EMBL/GenBank/DDBJ databases">
        <authorList>
            <person name="Varghese N."/>
            <person name="Submissions S."/>
        </authorList>
    </citation>
    <scope>NUCLEOTIDE SEQUENCE [LARGE SCALE GENOMIC DNA]</scope>
    <source>
        <strain evidence="9">CGMCC 4.5579</strain>
    </source>
</reference>
<dbReference type="Pfam" id="PF07690">
    <property type="entry name" value="MFS_1"/>
    <property type="match status" value="1"/>
</dbReference>
<dbReference type="EMBL" id="FOWW01000001">
    <property type="protein sequence ID" value="SFP03112.1"/>
    <property type="molecule type" value="Genomic_DNA"/>
</dbReference>
<dbReference type="PANTHER" id="PTHR43124">
    <property type="entry name" value="PURINE EFFLUX PUMP PBUE"/>
    <property type="match status" value="1"/>
</dbReference>
<evidence type="ECO:0000256" key="4">
    <source>
        <dbReference type="ARBA" id="ARBA00022989"/>
    </source>
</evidence>
<feature type="transmembrane region" description="Helical" evidence="6">
    <location>
        <begin position="236"/>
        <end position="255"/>
    </location>
</feature>
<evidence type="ECO:0000313" key="8">
    <source>
        <dbReference type="EMBL" id="SFP03112.1"/>
    </source>
</evidence>
<evidence type="ECO:0000256" key="3">
    <source>
        <dbReference type="ARBA" id="ARBA00022692"/>
    </source>
</evidence>
<gene>
    <name evidence="8" type="ORF">SAMN05421810_101746</name>
</gene>
<evidence type="ECO:0000256" key="2">
    <source>
        <dbReference type="ARBA" id="ARBA00022475"/>
    </source>
</evidence>
<dbReference type="AlphaFoldDB" id="A0A1I5M0Q9"/>
<dbReference type="InterPro" id="IPR050189">
    <property type="entry name" value="MFS_Efflux_Transporters"/>
</dbReference>
<dbReference type="SUPFAM" id="SSF103473">
    <property type="entry name" value="MFS general substrate transporter"/>
    <property type="match status" value="1"/>
</dbReference>
<dbReference type="CDD" id="cd17324">
    <property type="entry name" value="MFS_NepI_like"/>
    <property type="match status" value="1"/>
</dbReference>
<accession>A0A1I5M0Q9</accession>
<evidence type="ECO:0000313" key="9">
    <source>
        <dbReference type="Proteomes" id="UP000198727"/>
    </source>
</evidence>
<feature type="transmembrane region" description="Helical" evidence="6">
    <location>
        <begin position="166"/>
        <end position="189"/>
    </location>
</feature>
<protein>
    <submittedName>
        <fullName evidence="8">Predicted arabinose efflux permease, MFS family</fullName>
    </submittedName>
</protein>
<dbReference type="PANTHER" id="PTHR43124:SF10">
    <property type="entry name" value="PURINE EFFLUX PUMP PBUE"/>
    <property type="match status" value="1"/>
</dbReference>
<dbReference type="InterPro" id="IPR036259">
    <property type="entry name" value="MFS_trans_sf"/>
</dbReference>
<organism evidence="8 9">
    <name type="scientific">Amycolatopsis arida</name>
    <dbReference type="NCBI Taxonomy" id="587909"/>
    <lineage>
        <taxon>Bacteria</taxon>
        <taxon>Bacillati</taxon>
        <taxon>Actinomycetota</taxon>
        <taxon>Actinomycetes</taxon>
        <taxon>Pseudonocardiales</taxon>
        <taxon>Pseudonocardiaceae</taxon>
        <taxon>Amycolatopsis</taxon>
    </lineage>
</organism>
<keyword evidence="9" id="KW-1185">Reference proteome</keyword>
<evidence type="ECO:0000256" key="5">
    <source>
        <dbReference type="ARBA" id="ARBA00023136"/>
    </source>
</evidence>
<keyword evidence="4 6" id="KW-1133">Transmembrane helix</keyword>
<feature type="transmembrane region" description="Helical" evidence="6">
    <location>
        <begin position="136"/>
        <end position="154"/>
    </location>
</feature>
<dbReference type="InterPro" id="IPR011701">
    <property type="entry name" value="MFS"/>
</dbReference>
<name>A0A1I5M0Q9_9PSEU</name>
<feature type="transmembrane region" description="Helical" evidence="6">
    <location>
        <begin position="363"/>
        <end position="384"/>
    </location>
</feature>
<keyword evidence="5 6" id="KW-0472">Membrane</keyword>
<feature type="transmembrane region" description="Helical" evidence="6">
    <location>
        <begin position="276"/>
        <end position="309"/>
    </location>
</feature>
<dbReference type="InterPro" id="IPR020846">
    <property type="entry name" value="MFS_dom"/>
</dbReference>
<evidence type="ECO:0000259" key="7">
    <source>
        <dbReference type="PROSITE" id="PS50850"/>
    </source>
</evidence>
<feature type="transmembrane region" description="Helical" evidence="6">
    <location>
        <begin position="78"/>
        <end position="102"/>
    </location>
</feature>
<keyword evidence="3 6" id="KW-0812">Transmembrane</keyword>
<feature type="transmembrane region" description="Helical" evidence="6">
    <location>
        <begin position="108"/>
        <end position="127"/>
    </location>
</feature>
<feature type="transmembrane region" description="Helical" evidence="6">
    <location>
        <begin position="47"/>
        <end position="66"/>
    </location>
</feature>
<feature type="transmembrane region" description="Helical" evidence="6">
    <location>
        <begin position="210"/>
        <end position="230"/>
    </location>
</feature>
<keyword evidence="2" id="KW-1003">Cell membrane</keyword>
<proteinExistence type="predicted"/>
<comment type="subcellular location">
    <subcellularLocation>
        <location evidence="1">Cell membrane</location>
        <topology evidence="1">Multi-pass membrane protein</topology>
    </subcellularLocation>
</comment>
<dbReference type="RefSeq" id="WP_092527804.1">
    <property type="nucleotide sequence ID" value="NZ_FOWW01000001.1"/>
</dbReference>
<evidence type="ECO:0000256" key="6">
    <source>
        <dbReference type="SAM" id="Phobius"/>
    </source>
</evidence>
<dbReference type="GO" id="GO:0005886">
    <property type="term" value="C:plasma membrane"/>
    <property type="evidence" value="ECO:0007669"/>
    <property type="project" value="UniProtKB-SubCell"/>
</dbReference>
<dbReference type="OrthoDB" id="9814237at2"/>
<feature type="domain" description="Major facilitator superfamily (MFS) profile" evidence="7">
    <location>
        <begin position="12"/>
        <end position="387"/>
    </location>
</feature>
<evidence type="ECO:0000256" key="1">
    <source>
        <dbReference type="ARBA" id="ARBA00004651"/>
    </source>
</evidence>
<dbReference type="PROSITE" id="PS50850">
    <property type="entry name" value="MFS"/>
    <property type="match status" value="1"/>
</dbReference>
<dbReference type="Gene3D" id="1.20.1250.20">
    <property type="entry name" value="MFS general substrate transporter like domains"/>
    <property type="match status" value="2"/>
</dbReference>
<dbReference type="Proteomes" id="UP000198727">
    <property type="component" value="Unassembled WGS sequence"/>
</dbReference>